<feature type="non-terminal residue" evidence="1">
    <location>
        <position position="1"/>
    </location>
</feature>
<protein>
    <submittedName>
        <fullName evidence="1">Uncharacterized protein</fullName>
    </submittedName>
</protein>
<evidence type="ECO:0000313" key="1">
    <source>
        <dbReference type="EMBL" id="CAG7830895.1"/>
    </source>
</evidence>
<keyword evidence="2" id="KW-1185">Reference proteome</keyword>
<accession>A0A8J2PP78</accession>
<proteinExistence type="predicted"/>
<dbReference type="Proteomes" id="UP000708208">
    <property type="component" value="Unassembled WGS sequence"/>
</dbReference>
<gene>
    <name evidence="1" type="ORF">AFUS01_LOCUS40663</name>
</gene>
<reference evidence="1" key="1">
    <citation type="submission" date="2021-06" db="EMBL/GenBank/DDBJ databases">
        <authorList>
            <person name="Hodson N. C."/>
            <person name="Mongue J. A."/>
            <person name="Jaron S. K."/>
        </authorList>
    </citation>
    <scope>NUCLEOTIDE SEQUENCE</scope>
</reference>
<comment type="caution">
    <text evidence="1">The sequence shown here is derived from an EMBL/GenBank/DDBJ whole genome shotgun (WGS) entry which is preliminary data.</text>
</comment>
<organism evidence="1 2">
    <name type="scientific">Allacma fusca</name>
    <dbReference type="NCBI Taxonomy" id="39272"/>
    <lineage>
        <taxon>Eukaryota</taxon>
        <taxon>Metazoa</taxon>
        <taxon>Ecdysozoa</taxon>
        <taxon>Arthropoda</taxon>
        <taxon>Hexapoda</taxon>
        <taxon>Collembola</taxon>
        <taxon>Symphypleona</taxon>
        <taxon>Sminthuridae</taxon>
        <taxon>Allacma</taxon>
    </lineage>
</organism>
<dbReference type="EMBL" id="CAJVCH010557977">
    <property type="protein sequence ID" value="CAG7830895.1"/>
    <property type="molecule type" value="Genomic_DNA"/>
</dbReference>
<evidence type="ECO:0000313" key="2">
    <source>
        <dbReference type="Proteomes" id="UP000708208"/>
    </source>
</evidence>
<name>A0A8J2PP78_9HEXA</name>
<sequence length="14" mass="1653">MFVVLLRGTYKKTP</sequence>